<dbReference type="AlphaFoldDB" id="A0A1G2ICL8"/>
<organism evidence="1 2">
    <name type="scientific">Candidatus Staskawiczbacteria bacterium RIFCSPLOWO2_01_FULL_37_25b</name>
    <dbReference type="NCBI Taxonomy" id="1802213"/>
    <lineage>
        <taxon>Bacteria</taxon>
        <taxon>Candidatus Staskawicziibacteriota</taxon>
    </lineage>
</organism>
<accession>A0A1G2ICL8</accession>
<sequence length="68" mass="7987">MEKYKIQSNLLQNGKWQPAYLEPQGINGVFSEPIEFAEEKFDTKNEADNFAMDYLMKRGIKKDEIEIN</sequence>
<reference evidence="1 2" key="1">
    <citation type="journal article" date="2016" name="Nat. Commun.">
        <title>Thousands of microbial genomes shed light on interconnected biogeochemical processes in an aquifer system.</title>
        <authorList>
            <person name="Anantharaman K."/>
            <person name="Brown C.T."/>
            <person name="Hug L.A."/>
            <person name="Sharon I."/>
            <person name="Castelle C.J."/>
            <person name="Probst A.J."/>
            <person name="Thomas B.C."/>
            <person name="Singh A."/>
            <person name="Wilkins M.J."/>
            <person name="Karaoz U."/>
            <person name="Brodie E.L."/>
            <person name="Williams K.H."/>
            <person name="Hubbard S.S."/>
            <person name="Banfield J.F."/>
        </authorList>
    </citation>
    <scope>NUCLEOTIDE SEQUENCE [LARGE SCALE GENOMIC DNA]</scope>
</reference>
<dbReference type="Proteomes" id="UP000178826">
    <property type="component" value="Unassembled WGS sequence"/>
</dbReference>
<gene>
    <name evidence="1" type="ORF">A2998_03425</name>
</gene>
<evidence type="ECO:0000313" key="1">
    <source>
        <dbReference type="EMBL" id="OGZ72220.1"/>
    </source>
</evidence>
<evidence type="ECO:0000313" key="2">
    <source>
        <dbReference type="Proteomes" id="UP000178826"/>
    </source>
</evidence>
<comment type="caution">
    <text evidence="1">The sequence shown here is derived from an EMBL/GenBank/DDBJ whole genome shotgun (WGS) entry which is preliminary data.</text>
</comment>
<protein>
    <submittedName>
        <fullName evidence="1">Uncharacterized protein</fullName>
    </submittedName>
</protein>
<dbReference type="EMBL" id="MHOZ01000043">
    <property type="protein sequence ID" value="OGZ72220.1"/>
    <property type="molecule type" value="Genomic_DNA"/>
</dbReference>
<name>A0A1G2ICL8_9BACT</name>
<proteinExistence type="predicted"/>